<dbReference type="Pfam" id="PF01852">
    <property type="entry name" value="START"/>
    <property type="match status" value="1"/>
</dbReference>
<dbReference type="Proteomes" id="UP001177023">
    <property type="component" value="Unassembled WGS sequence"/>
</dbReference>
<name>A0AA36G2H4_9BILA</name>
<dbReference type="GO" id="GO:0005789">
    <property type="term" value="C:endoplasmic reticulum membrane"/>
    <property type="evidence" value="ECO:0007669"/>
    <property type="project" value="TreeGrafter"/>
</dbReference>
<evidence type="ECO:0000259" key="1">
    <source>
        <dbReference type="PROSITE" id="PS50848"/>
    </source>
</evidence>
<dbReference type="CDD" id="cd00177">
    <property type="entry name" value="START"/>
    <property type="match status" value="1"/>
</dbReference>
<dbReference type="PANTHER" id="PTHR46121:SF3">
    <property type="entry name" value="STEROIDOGENIC ACUTE REGULATORY-LIKE PROTEIN 1"/>
    <property type="match status" value="1"/>
</dbReference>
<dbReference type="GO" id="GO:0140284">
    <property type="term" value="C:endoplasmic reticulum-endosome membrane contact site"/>
    <property type="evidence" value="ECO:0007669"/>
    <property type="project" value="TreeGrafter"/>
</dbReference>
<proteinExistence type="predicted"/>
<dbReference type="EMBL" id="CATQJA010002643">
    <property type="protein sequence ID" value="CAJ0576255.1"/>
    <property type="molecule type" value="Genomic_DNA"/>
</dbReference>
<protein>
    <recommendedName>
        <fullName evidence="1">START domain-containing protein</fullName>
    </recommendedName>
</protein>
<dbReference type="InterPro" id="IPR002913">
    <property type="entry name" value="START_lipid-bd_dom"/>
</dbReference>
<dbReference type="GO" id="GO:0099044">
    <property type="term" value="P:vesicle tethering to endoplasmic reticulum"/>
    <property type="evidence" value="ECO:0007669"/>
    <property type="project" value="TreeGrafter"/>
</dbReference>
<accession>A0AA36G2H4</accession>
<dbReference type="Gene3D" id="3.30.530.20">
    <property type="match status" value="1"/>
</dbReference>
<gene>
    <name evidence="2" type="ORF">MSPICULIGERA_LOCUS14551</name>
</gene>
<dbReference type="InterPro" id="IPR023393">
    <property type="entry name" value="START-like_dom_sf"/>
</dbReference>
<dbReference type="PANTHER" id="PTHR46121">
    <property type="entry name" value="STEROIDOGENIC ACUTE REGULATORY PROTEIN-LIKE"/>
    <property type="match status" value="1"/>
</dbReference>
<dbReference type="InterPro" id="IPR051869">
    <property type="entry name" value="STARD3"/>
</dbReference>
<dbReference type="GO" id="GO:0031902">
    <property type="term" value="C:late endosome membrane"/>
    <property type="evidence" value="ECO:0007669"/>
    <property type="project" value="TreeGrafter"/>
</dbReference>
<dbReference type="AlphaFoldDB" id="A0AA36G2H4"/>
<keyword evidence="3" id="KW-1185">Reference proteome</keyword>
<feature type="domain" description="START" evidence="1">
    <location>
        <begin position="49"/>
        <end position="214"/>
    </location>
</feature>
<comment type="caution">
    <text evidence="2">The sequence shown here is derived from an EMBL/GenBank/DDBJ whole genome shotgun (WGS) entry which is preliminary data.</text>
</comment>
<dbReference type="GO" id="GO:0008289">
    <property type="term" value="F:lipid binding"/>
    <property type="evidence" value="ECO:0007669"/>
    <property type="project" value="InterPro"/>
</dbReference>
<evidence type="ECO:0000313" key="3">
    <source>
        <dbReference type="Proteomes" id="UP001177023"/>
    </source>
</evidence>
<dbReference type="SMART" id="SM00234">
    <property type="entry name" value="START"/>
    <property type="match status" value="1"/>
</dbReference>
<reference evidence="2" key="1">
    <citation type="submission" date="2023-06" db="EMBL/GenBank/DDBJ databases">
        <authorList>
            <person name="Delattre M."/>
        </authorList>
    </citation>
    <scope>NUCLEOTIDE SEQUENCE</scope>
    <source>
        <strain evidence="2">AF72</strain>
    </source>
</reference>
<feature type="non-terminal residue" evidence="2">
    <location>
        <position position="247"/>
    </location>
</feature>
<dbReference type="SUPFAM" id="SSF55961">
    <property type="entry name" value="Bet v1-like"/>
    <property type="match status" value="1"/>
</dbReference>
<evidence type="ECO:0000313" key="2">
    <source>
        <dbReference type="EMBL" id="CAJ0576255.1"/>
    </source>
</evidence>
<dbReference type="PROSITE" id="PS50848">
    <property type="entry name" value="START"/>
    <property type="match status" value="1"/>
</dbReference>
<dbReference type="GO" id="GO:0005765">
    <property type="term" value="C:lysosomal membrane"/>
    <property type="evidence" value="ECO:0007669"/>
    <property type="project" value="TreeGrafter"/>
</dbReference>
<sequence length="247" mass="27948">MTTTTVSLHGLTDTLSPEQEKFRPAFEAAVIAFREAENVFGDPKFELRDGWHKDESNDQGDVVYAKKMHDGPNMVTVQSLICGSADDIMKDIWTQPENLPQWNSSIDFSHIVATLTDNIDILNYSNKDVLVVEGREFVVARIYRKIGDGYIMAARSVDLDSVKEQKGKVRGFVHLCACRIRPHPSDPKNKSIVDCVNHTDLKGNIPDLLVNQFVGKMALMECNENKRHFEILKGKHECCKQQQQQCV</sequence>
<organism evidence="2 3">
    <name type="scientific">Mesorhabditis spiculigera</name>
    <dbReference type="NCBI Taxonomy" id="96644"/>
    <lineage>
        <taxon>Eukaryota</taxon>
        <taxon>Metazoa</taxon>
        <taxon>Ecdysozoa</taxon>
        <taxon>Nematoda</taxon>
        <taxon>Chromadorea</taxon>
        <taxon>Rhabditida</taxon>
        <taxon>Rhabditina</taxon>
        <taxon>Rhabditomorpha</taxon>
        <taxon>Rhabditoidea</taxon>
        <taxon>Rhabditidae</taxon>
        <taxon>Mesorhabditinae</taxon>
        <taxon>Mesorhabditis</taxon>
    </lineage>
</organism>